<dbReference type="Proteomes" id="UP000241203">
    <property type="component" value="Unassembled WGS sequence"/>
</dbReference>
<gene>
    <name evidence="8" type="ORF">CLV49_2843</name>
</gene>
<evidence type="ECO:0000256" key="1">
    <source>
        <dbReference type="ARBA" id="ARBA00021390"/>
    </source>
</evidence>
<dbReference type="InterPro" id="IPR050313">
    <property type="entry name" value="Carb_Metab_HTH_regulators"/>
</dbReference>
<dbReference type="PANTHER" id="PTHR30363">
    <property type="entry name" value="HTH-TYPE TRANSCRIPTIONAL REGULATOR SRLR-RELATED"/>
    <property type="match status" value="1"/>
</dbReference>
<protein>
    <recommendedName>
        <fullName evidence="1">Lactose phosphotransferase system repressor</fullName>
    </recommendedName>
</protein>
<evidence type="ECO:0000256" key="2">
    <source>
        <dbReference type="ARBA" id="ARBA00022491"/>
    </source>
</evidence>
<proteinExistence type="predicted"/>
<evidence type="ECO:0000256" key="4">
    <source>
        <dbReference type="ARBA" id="ARBA00023125"/>
    </source>
</evidence>
<reference evidence="8 9" key="1">
    <citation type="submission" date="2018-03" db="EMBL/GenBank/DDBJ databases">
        <title>Genomic Encyclopedia of Archaeal and Bacterial Type Strains, Phase II (KMG-II): from individual species to whole genera.</title>
        <authorList>
            <person name="Goeker M."/>
        </authorList>
    </citation>
    <scope>NUCLEOTIDE SEQUENCE [LARGE SCALE GENOMIC DNA]</scope>
    <source>
        <strain evidence="8 9">DSM 21548</strain>
    </source>
</reference>
<dbReference type="InterPro" id="IPR037171">
    <property type="entry name" value="NagB/RpiA_transferase-like"/>
</dbReference>
<keyword evidence="3" id="KW-0805">Transcription regulation</keyword>
<keyword evidence="4" id="KW-0238">DNA-binding</keyword>
<dbReference type="PANTHER" id="PTHR30363:SF4">
    <property type="entry name" value="GLYCEROL-3-PHOSPHATE REGULON REPRESSOR"/>
    <property type="match status" value="1"/>
</dbReference>
<dbReference type="Pfam" id="PF00455">
    <property type="entry name" value="DeoRC"/>
    <property type="match status" value="1"/>
</dbReference>
<keyword evidence="2" id="KW-0678">Repressor</keyword>
<dbReference type="SMART" id="SM00420">
    <property type="entry name" value="HTH_DEOR"/>
    <property type="match status" value="1"/>
</dbReference>
<dbReference type="PROSITE" id="PS51000">
    <property type="entry name" value="HTH_DEOR_2"/>
    <property type="match status" value="1"/>
</dbReference>
<dbReference type="InterPro" id="IPR036390">
    <property type="entry name" value="WH_DNA-bd_sf"/>
</dbReference>
<dbReference type="InterPro" id="IPR001034">
    <property type="entry name" value="DeoR_HTH"/>
</dbReference>
<dbReference type="PRINTS" id="PR00037">
    <property type="entry name" value="HTHLACR"/>
</dbReference>
<dbReference type="EMBL" id="PYAU01000001">
    <property type="protein sequence ID" value="PSL39209.1"/>
    <property type="molecule type" value="Genomic_DNA"/>
</dbReference>
<dbReference type="Gene3D" id="3.40.50.1360">
    <property type="match status" value="1"/>
</dbReference>
<comment type="caution">
    <text evidence="8">The sequence shown here is derived from an EMBL/GenBank/DDBJ whole genome shotgun (WGS) entry which is preliminary data.</text>
</comment>
<evidence type="ECO:0000313" key="9">
    <source>
        <dbReference type="Proteomes" id="UP000241203"/>
    </source>
</evidence>
<evidence type="ECO:0000256" key="5">
    <source>
        <dbReference type="ARBA" id="ARBA00023163"/>
    </source>
</evidence>
<feature type="domain" description="HTH deoR-type" evidence="7">
    <location>
        <begin position="19"/>
        <end position="74"/>
    </location>
</feature>
<evidence type="ECO:0000256" key="6">
    <source>
        <dbReference type="ARBA" id="ARBA00024937"/>
    </source>
</evidence>
<dbReference type="InterPro" id="IPR018356">
    <property type="entry name" value="Tscrpt_reg_HTH_DeoR_CS"/>
</dbReference>
<dbReference type="SUPFAM" id="SSF46785">
    <property type="entry name" value="Winged helix' DNA-binding domain"/>
    <property type="match status" value="1"/>
</dbReference>
<dbReference type="InterPro" id="IPR014036">
    <property type="entry name" value="DeoR-like_C"/>
</dbReference>
<evidence type="ECO:0000313" key="8">
    <source>
        <dbReference type="EMBL" id="PSL39209.1"/>
    </source>
</evidence>
<dbReference type="Pfam" id="PF08220">
    <property type="entry name" value="HTH_DeoR"/>
    <property type="match status" value="1"/>
</dbReference>
<dbReference type="Gene3D" id="1.10.10.10">
    <property type="entry name" value="Winged helix-like DNA-binding domain superfamily/Winged helix DNA-binding domain"/>
    <property type="match status" value="1"/>
</dbReference>
<name>A0A2P8GZ20_9MICO</name>
<accession>A0A2P8GZ20</accession>
<keyword evidence="5" id="KW-0804">Transcription</keyword>
<dbReference type="PROSITE" id="PS00894">
    <property type="entry name" value="HTH_DEOR_1"/>
    <property type="match status" value="1"/>
</dbReference>
<dbReference type="GO" id="GO:0003677">
    <property type="term" value="F:DNA binding"/>
    <property type="evidence" value="ECO:0007669"/>
    <property type="project" value="UniProtKB-KW"/>
</dbReference>
<dbReference type="InterPro" id="IPR036388">
    <property type="entry name" value="WH-like_DNA-bd_sf"/>
</dbReference>
<dbReference type="SUPFAM" id="SSF100950">
    <property type="entry name" value="NagB/RpiA/CoA transferase-like"/>
    <property type="match status" value="1"/>
</dbReference>
<dbReference type="AlphaFoldDB" id="A0A2P8GZ20"/>
<sequence length="275" mass="28937">MPMDTIPAEGSGDRVRHLPAGRRSDLAHFVAENGQVTVAILAERYGVSIDTIRRDLDQLDADGVLVRTHGGAVSGTSRPPIDRGLDVRLRMQPEEKEAIAERAAGLVEDGSVIIINAGTTALAVARNLRDHRDLTIATNNLRLPAEISPKVFRDLYVFGGSVRSITQATTGPVTLGASPNGGEVDLHCDLALISVGAVSATSGFSTSNLGDAAMMAEMMSRSSKVAVLADSSKLGRRLFAQVSELGRADYFVTDARPPADLEDALAAAGVQVLTP</sequence>
<dbReference type="SMART" id="SM01134">
    <property type="entry name" value="DeoRC"/>
    <property type="match status" value="1"/>
</dbReference>
<organism evidence="8 9">
    <name type="scientific">Labedella gwakjiensis</name>
    <dbReference type="NCBI Taxonomy" id="390269"/>
    <lineage>
        <taxon>Bacteria</taxon>
        <taxon>Bacillati</taxon>
        <taxon>Actinomycetota</taxon>
        <taxon>Actinomycetes</taxon>
        <taxon>Micrococcales</taxon>
        <taxon>Microbacteriaceae</taxon>
        <taxon>Labedella</taxon>
    </lineage>
</organism>
<evidence type="ECO:0000259" key="7">
    <source>
        <dbReference type="PROSITE" id="PS51000"/>
    </source>
</evidence>
<comment type="function">
    <text evidence="6">Repressor of the lactose catabolism operon. Galactose-6-phosphate is the inducer.</text>
</comment>
<evidence type="ECO:0000256" key="3">
    <source>
        <dbReference type="ARBA" id="ARBA00023015"/>
    </source>
</evidence>
<dbReference type="GO" id="GO:0003700">
    <property type="term" value="F:DNA-binding transcription factor activity"/>
    <property type="evidence" value="ECO:0007669"/>
    <property type="project" value="InterPro"/>
</dbReference>